<name>A0ABP0K0N7_9DINO</name>
<keyword evidence="1" id="KW-0472">Membrane</keyword>
<keyword evidence="1" id="KW-1133">Transmembrane helix</keyword>
<dbReference type="PANTHER" id="PTHR43269:SF2">
    <property type="entry name" value="SODIUM_PROTON ANTIPORTER 1-RELATED"/>
    <property type="match status" value="1"/>
</dbReference>
<keyword evidence="3" id="KW-1185">Reference proteome</keyword>
<keyword evidence="1" id="KW-0812">Transmembrane</keyword>
<organism evidence="2 3">
    <name type="scientific">Durusdinium trenchii</name>
    <dbReference type="NCBI Taxonomy" id="1381693"/>
    <lineage>
        <taxon>Eukaryota</taxon>
        <taxon>Sar</taxon>
        <taxon>Alveolata</taxon>
        <taxon>Dinophyceae</taxon>
        <taxon>Suessiales</taxon>
        <taxon>Symbiodiniaceae</taxon>
        <taxon>Durusdinium</taxon>
    </lineage>
</organism>
<protein>
    <submittedName>
        <fullName evidence="2">Sodium/proton antiporter 1 (AtNHD1) (Na(+)/H(+) antiporter 1)</fullName>
    </submittedName>
</protein>
<proteinExistence type="predicted"/>
<evidence type="ECO:0000256" key="1">
    <source>
        <dbReference type="SAM" id="Phobius"/>
    </source>
</evidence>
<reference evidence="2 3" key="1">
    <citation type="submission" date="2024-02" db="EMBL/GenBank/DDBJ databases">
        <authorList>
            <person name="Chen Y."/>
            <person name="Shah S."/>
            <person name="Dougan E. K."/>
            <person name="Thang M."/>
            <person name="Chan C."/>
        </authorList>
    </citation>
    <scope>NUCLEOTIDE SEQUENCE [LARGE SCALE GENOMIC DNA]</scope>
</reference>
<sequence>MSKKSMAPGILSLIVSLLHPNDSHYSLHHALAKIEMADALAEKLSQVCPIDSVVAIFVGFASAVVDNAPLVAGSQGMYDLGQHPPDEALWNLITYCAATGGSLLVIGSAAGVAFMGMEQGVSFGWYLKAIGPAALVGYFFGVAGMMGQQAAGLALGS</sequence>
<comment type="caution">
    <text evidence="2">The sequence shown here is derived from an EMBL/GenBank/DDBJ whole genome shotgun (WGS) entry which is preliminary data.</text>
</comment>
<dbReference type="Proteomes" id="UP001642464">
    <property type="component" value="Unassembled WGS sequence"/>
</dbReference>
<evidence type="ECO:0000313" key="2">
    <source>
        <dbReference type="EMBL" id="CAK9020325.1"/>
    </source>
</evidence>
<feature type="transmembrane region" description="Helical" evidence="1">
    <location>
        <begin position="126"/>
        <end position="147"/>
    </location>
</feature>
<dbReference type="InterPro" id="IPR045016">
    <property type="entry name" value="NhaD-like"/>
</dbReference>
<accession>A0ABP0K0N7</accession>
<dbReference type="EMBL" id="CAXAMM010009428">
    <property type="protein sequence ID" value="CAK9020325.1"/>
    <property type="molecule type" value="Genomic_DNA"/>
</dbReference>
<feature type="transmembrane region" description="Helical" evidence="1">
    <location>
        <begin position="92"/>
        <end position="114"/>
    </location>
</feature>
<dbReference type="PANTHER" id="PTHR43269">
    <property type="entry name" value="SODIUM/PROTON ANTIPORTER 1-RELATED"/>
    <property type="match status" value="1"/>
</dbReference>
<gene>
    <name evidence="2" type="ORF">SCF082_LOCUS14866</name>
</gene>
<evidence type="ECO:0000313" key="3">
    <source>
        <dbReference type="Proteomes" id="UP001642464"/>
    </source>
</evidence>